<evidence type="ECO:0000313" key="3">
    <source>
        <dbReference type="Proteomes" id="UP001596528"/>
    </source>
</evidence>
<dbReference type="RefSeq" id="WP_170209507.1">
    <property type="nucleotide sequence ID" value="NZ_JBHTGQ010000032.1"/>
</dbReference>
<dbReference type="Proteomes" id="UP001596528">
    <property type="component" value="Unassembled WGS sequence"/>
</dbReference>
<gene>
    <name evidence="2" type="ORF">ACFQWB_13990</name>
</gene>
<reference evidence="3" key="1">
    <citation type="journal article" date="2019" name="Int. J. Syst. Evol. Microbiol.">
        <title>The Global Catalogue of Microorganisms (GCM) 10K type strain sequencing project: providing services to taxonomists for standard genome sequencing and annotation.</title>
        <authorList>
            <consortium name="The Broad Institute Genomics Platform"/>
            <consortium name="The Broad Institute Genome Sequencing Center for Infectious Disease"/>
            <person name="Wu L."/>
            <person name="Ma J."/>
        </authorList>
    </citation>
    <scope>NUCLEOTIDE SEQUENCE [LARGE SCALE GENOMIC DNA]</scope>
    <source>
        <strain evidence="3">JCM 18657</strain>
    </source>
</reference>
<protein>
    <submittedName>
        <fullName evidence="2">KTSC domain-containing protein</fullName>
    </submittedName>
</protein>
<organism evidence="2 3">
    <name type="scientific">Paenibacillus thermoaerophilus</name>
    <dbReference type="NCBI Taxonomy" id="1215385"/>
    <lineage>
        <taxon>Bacteria</taxon>
        <taxon>Bacillati</taxon>
        <taxon>Bacillota</taxon>
        <taxon>Bacilli</taxon>
        <taxon>Bacillales</taxon>
        <taxon>Paenibacillaceae</taxon>
        <taxon>Paenibacillus</taxon>
    </lineage>
</organism>
<evidence type="ECO:0000313" key="2">
    <source>
        <dbReference type="EMBL" id="MFC7751032.1"/>
    </source>
</evidence>
<dbReference type="Pfam" id="PF13619">
    <property type="entry name" value="KTSC"/>
    <property type="match status" value="1"/>
</dbReference>
<evidence type="ECO:0000259" key="1">
    <source>
        <dbReference type="Pfam" id="PF13619"/>
    </source>
</evidence>
<accession>A0ABW2V4G5</accession>
<comment type="caution">
    <text evidence="2">The sequence shown here is derived from an EMBL/GenBank/DDBJ whole genome shotgun (WGS) entry which is preliminary data.</text>
</comment>
<dbReference type="InterPro" id="IPR025309">
    <property type="entry name" value="KTSC_dom"/>
</dbReference>
<name>A0ABW2V4G5_9BACL</name>
<keyword evidence="3" id="KW-1185">Reference proteome</keyword>
<dbReference type="EMBL" id="JBHTGQ010000032">
    <property type="protein sequence ID" value="MFC7751032.1"/>
    <property type="molecule type" value="Genomic_DNA"/>
</dbReference>
<sequence length="68" mass="7811">MRVLPIESKQITFVQLDNSSNSLTVHYHTGEIRSYSHVNPEDIEHLLSSSNKYDSLVSMFSKWEPTAD</sequence>
<proteinExistence type="predicted"/>
<feature type="domain" description="KTSC" evidence="1">
    <location>
        <begin position="7"/>
        <end position="53"/>
    </location>
</feature>